<proteinExistence type="predicted"/>
<dbReference type="EMBL" id="JBEDNQ010000002">
    <property type="protein sequence ID" value="MEQ3550213.1"/>
    <property type="molecule type" value="Genomic_DNA"/>
</dbReference>
<reference evidence="2 3" key="1">
    <citation type="submission" date="2024-03" db="EMBL/GenBank/DDBJ databases">
        <title>Draft genome sequence of Pseudonocardia nematodicida JCM 31783.</title>
        <authorList>
            <person name="Butdee W."/>
            <person name="Duangmal K."/>
        </authorList>
    </citation>
    <scope>NUCLEOTIDE SEQUENCE [LARGE SCALE GENOMIC DNA]</scope>
    <source>
        <strain evidence="2 3">JCM 31783</strain>
    </source>
</reference>
<evidence type="ECO:0000313" key="3">
    <source>
        <dbReference type="Proteomes" id="UP001494902"/>
    </source>
</evidence>
<name>A0ABV1K8M6_9PSEU</name>
<dbReference type="RefSeq" id="WP_349297292.1">
    <property type="nucleotide sequence ID" value="NZ_JBEDNQ010000002.1"/>
</dbReference>
<dbReference type="Proteomes" id="UP001494902">
    <property type="component" value="Unassembled WGS sequence"/>
</dbReference>
<protein>
    <submittedName>
        <fullName evidence="2">Uncharacterized protein</fullName>
    </submittedName>
</protein>
<comment type="caution">
    <text evidence="2">The sequence shown here is derived from an EMBL/GenBank/DDBJ whole genome shotgun (WGS) entry which is preliminary data.</text>
</comment>
<keyword evidence="3" id="KW-1185">Reference proteome</keyword>
<feature type="region of interest" description="Disordered" evidence="1">
    <location>
        <begin position="84"/>
        <end position="105"/>
    </location>
</feature>
<gene>
    <name evidence="2" type="ORF">WIS52_06980</name>
</gene>
<evidence type="ECO:0000313" key="2">
    <source>
        <dbReference type="EMBL" id="MEQ3550213.1"/>
    </source>
</evidence>
<organism evidence="2 3">
    <name type="scientific">Pseudonocardia nematodicida</name>
    <dbReference type="NCBI Taxonomy" id="1206997"/>
    <lineage>
        <taxon>Bacteria</taxon>
        <taxon>Bacillati</taxon>
        <taxon>Actinomycetota</taxon>
        <taxon>Actinomycetes</taxon>
        <taxon>Pseudonocardiales</taxon>
        <taxon>Pseudonocardiaceae</taxon>
        <taxon>Pseudonocardia</taxon>
    </lineage>
</organism>
<accession>A0ABV1K8M6</accession>
<evidence type="ECO:0000256" key="1">
    <source>
        <dbReference type="SAM" id="MobiDB-lite"/>
    </source>
</evidence>
<sequence>MTTTTAPTVVLVHGAFADVIRELQVSGLSVRAPANPLRGPAFDGPPAGAVPRVQRLLRAGQLPRVLRVAMRTALERGGVAAVVDRPAGTGGRRPERHPGPAGVGVRTERREIALPPKVTFDQARGFTLWATRSALSGDASEVGDVAKVNLREPAAG</sequence>